<reference evidence="1" key="1">
    <citation type="submission" date="2023-04" db="EMBL/GenBank/DDBJ databases">
        <title>Ambrosiozyma monospora NBRC 10751.</title>
        <authorList>
            <person name="Ichikawa N."/>
            <person name="Sato H."/>
            <person name="Tonouchi N."/>
        </authorList>
    </citation>
    <scope>NUCLEOTIDE SEQUENCE</scope>
    <source>
        <strain evidence="1">NBRC 10751</strain>
    </source>
</reference>
<proteinExistence type="predicted"/>
<gene>
    <name evidence="1" type="ORF">Amon02_000815000</name>
</gene>
<comment type="caution">
    <text evidence="1">The sequence shown here is derived from an EMBL/GenBank/DDBJ whole genome shotgun (WGS) entry which is preliminary data.</text>
</comment>
<sequence length="428" mass="47958">MAALNIPFEITSVNGMIHFWRNDYTPVAAFVPQIVLYLLLNIFAVGYYGESEFYLSIFKLILAFALMFFTFITMVGGNPQHDAFGFRNFKGIDNAFPTYLGTGASAFWAAYNKGVFTIVGPEYLGMVAGEAENPRKTMPRAFKTIIYRLSLFYVVGALGVGIILKHDDPTLASAIANGASGANVSPYVIAMNNMKIKVFPHIVNAICVSSAFSAGNSYMYCSSRALFQLANRGFAPKLFTYTTKQGVPLGALTISFAFSLLALMQLGDTAKVALNWMVSLVTGAQILNYFFMMITYLHFFRACKVQGVSRLDMPLQAWTTKLQPYPAIFALFTLSLIVMFLGAQAFIPTFDVNSFLYYYLMVFIDVALFIFWKFFKKTEYVDPAKADLFTGLEEIDQHEIVYFEKQRKEEGTQKGFLPKLSKAFNSLF</sequence>
<protein>
    <submittedName>
        <fullName evidence="1">Unnamed protein product</fullName>
    </submittedName>
</protein>
<name>A0ACB5TF23_AMBMO</name>
<evidence type="ECO:0000313" key="2">
    <source>
        <dbReference type="Proteomes" id="UP001165064"/>
    </source>
</evidence>
<accession>A0ACB5TF23</accession>
<evidence type="ECO:0000313" key="1">
    <source>
        <dbReference type="EMBL" id="GME87138.1"/>
    </source>
</evidence>
<dbReference type="Proteomes" id="UP001165064">
    <property type="component" value="Unassembled WGS sequence"/>
</dbReference>
<organism evidence="1 2">
    <name type="scientific">Ambrosiozyma monospora</name>
    <name type="common">Yeast</name>
    <name type="synonym">Endomycopsis monosporus</name>
    <dbReference type="NCBI Taxonomy" id="43982"/>
    <lineage>
        <taxon>Eukaryota</taxon>
        <taxon>Fungi</taxon>
        <taxon>Dikarya</taxon>
        <taxon>Ascomycota</taxon>
        <taxon>Saccharomycotina</taxon>
        <taxon>Pichiomycetes</taxon>
        <taxon>Pichiales</taxon>
        <taxon>Pichiaceae</taxon>
        <taxon>Ambrosiozyma</taxon>
    </lineage>
</organism>
<dbReference type="EMBL" id="BSXS01007063">
    <property type="protein sequence ID" value="GME87138.1"/>
    <property type="molecule type" value="Genomic_DNA"/>
</dbReference>
<keyword evidence="2" id="KW-1185">Reference proteome</keyword>